<dbReference type="PROSITE" id="PS01047">
    <property type="entry name" value="HMA_1"/>
    <property type="match status" value="2"/>
</dbReference>
<dbReference type="PANTHER" id="PTHR43520">
    <property type="entry name" value="ATP7, ISOFORM B"/>
    <property type="match status" value="1"/>
</dbReference>
<dbReference type="PRINTS" id="PR00943">
    <property type="entry name" value="CUATPASE"/>
</dbReference>
<dbReference type="CDD" id="cd02094">
    <property type="entry name" value="P-type_ATPase_Cu-like"/>
    <property type="match status" value="1"/>
</dbReference>
<dbReference type="SFLD" id="SFLDS00003">
    <property type="entry name" value="Haloacid_Dehalogenase"/>
    <property type="match status" value="1"/>
</dbReference>
<keyword evidence="16 18" id="KW-0472">Membrane</keyword>
<dbReference type="EMBL" id="KE561363">
    <property type="protein sequence ID" value="EPZ30871.1"/>
    <property type="molecule type" value="Genomic_DNA"/>
</dbReference>
<dbReference type="SUPFAM" id="SSF56784">
    <property type="entry name" value="HAD-like"/>
    <property type="match status" value="1"/>
</dbReference>
<keyword evidence="10 18" id="KW-0067">ATP-binding</keyword>
<keyword evidence="5 18" id="KW-0812">Transmembrane</keyword>
<evidence type="ECO:0000313" key="21">
    <source>
        <dbReference type="Proteomes" id="UP000030755"/>
    </source>
</evidence>
<dbReference type="SFLD" id="SFLDF00027">
    <property type="entry name" value="p-type_atpase"/>
    <property type="match status" value="1"/>
</dbReference>
<keyword evidence="6 18" id="KW-0479">Metal-binding</keyword>
<dbReference type="InterPro" id="IPR036163">
    <property type="entry name" value="HMA_dom_sf"/>
</dbReference>
<dbReference type="Pfam" id="PF00403">
    <property type="entry name" value="HMA"/>
    <property type="match status" value="2"/>
</dbReference>
<dbReference type="Pfam" id="PF00702">
    <property type="entry name" value="Hydrolase"/>
    <property type="match status" value="1"/>
</dbReference>
<keyword evidence="4" id="KW-0813">Transport</keyword>
<dbReference type="InterPro" id="IPR023298">
    <property type="entry name" value="ATPase_P-typ_TM_dom_sf"/>
</dbReference>
<dbReference type="InterPro" id="IPR006122">
    <property type="entry name" value="HMA_Cu_ion-bd"/>
</dbReference>
<dbReference type="CDD" id="cd00371">
    <property type="entry name" value="HMA"/>
    <property type="match status" value="2"/>
</dbReference>
<dbReference type="InterPro" id="IPR018303">
    <property type="entry name" value="ATPase_P-typ_P_site"/>
</dbReference>
<dbReference type="GO" id="GO:0005524">
    <property type="term" value="F:ATP binding"/>
    <property type="evidence" value="ECO:0007669"/>
    <property type="project" value="UniProtKB-UniRule"/>
</dbReference>
<evidence type="ECO:0000256" key="3">
    <source>
        <dbReference type="ARBA" id="ARBA00012517"/>
    </source>
</evidence>
<evidence type="ECO:0000256" key="6">
    <source>
        <dbReference type="ARBA" id="ARBA00022723"/>
    </source>
</evidence>
<dbReference type="GO" id="GO:0043682">
    <property type="term" value="F:P-type divalent copper transporter activity"/>
    <property type="evidence" value="ECO:0007669"/>
    <property type="project" value="TreeGrafter"/>
</dbReference>
<dbReference type="PANTHER" id="PTHR43520:SF8">
    <property type="entry name" value="P-TYPE CU(+) TRANSPORTER"/>
    <property type="match status" value="1"/>
</dbReference>
<evidence type="ECO:0000256" key="16">
    <source>
        <dbReference type="ARBA" id="ARBA00023136"/>
    </source>
</evidence>
<feature type="transmembrane region" description="Helical" evidence="18">
    <location>
        <begin position="287"/>
        <end position="306"/>
    </location>
</feature>
<feature type="transmembrane region" description="Helical" evidence="18">
    <location>
        <begin position="886"/>
        <end position="909"/>
    </location>
</feature>
<dbReference type="Gene3D" id="3.30.70.100">
    <property type="match status" value="3"/>
</dbReference>
<dbReference type="PROSITE" id="PS50846">
    <property type="entry name" value="HMA_2"/>
    <property type="match status" value="2"/>
</dbReference>
<comment type="subcellular location">
    <subcellularLocation>
        <location evidence="1">Endomembrane system</location>
        <topology evidence="1">Multi-pass membrane protein</topology>
    </subcellularLocation>
    <subcellularLocation>
        <location evidence="18">Membrane</location>
    </subcellularLocation>
</comment>
<feature type="transmembrane region" description="Helical" evidence="18">
    <location>
        <begin position="558"/>
        <end position="577"/>
    </location>
</feature>
<organism evidence="20 21">
    <name type="scientific">Rozella allomycis (strain CSF55)</name>
    <dbReference type="NCBI Taxonomy" id="988480"/>
    <lineage>
        <taxon>Eukaryota</taxon>
        <taxon>Fungi</taxon>
        <taxon>Fungi incertae sedis</taxon>
        <taxon>Cryptomycota</taxon>
        <taxon>Cryptomycota incertae sedis</taxon>
        <taxon>Rozella</taxon>
    </lineage>
</organism>
<dbReference type="Gene3D" id="3.40.50.1000">
    <property type="entry name" value="HAD superfamily/HAD-like"/>
    <property type="match status" value="1"/>
</dbReference>
<dbReference type="GO" id="GO:0016887">
    <property type="term" value="F:ATP hydrolysis activity"/>
    <property type="evidence" value="ECO:0007669"/>
    <property type="project" value="InterPro"/>
</dbReference>
<dbReference type="PRINTS" id="PR00942">
    <property type="entry name" value="CUATPASEI"/>
</dbReference>
<dbReference type="InterPro" id="IPR008250">
    <property type="entry name" value="ATPase_P-typ_transduc_dom_A_sf"/>
</dbReference>
<keyword evidence="8 18" id="KW-0547">Nucleotide-binding</keyword>
<dbReference type="InterPro" id="IPR017969">
    <property type="entry name" value="Heavy-metal-associated_CS"/>
</dbReference>
<dbReference type="InterPro" id="IPR001757">
    <property type="entry name" value="P_typ_ATPase"/>
</dbReference>
<dbReference type="GO" id="GO:0005507">
    <property type="term" value="F:copper ion binding"/>
    <property type="evidence" value="ECO:0007669"/>
    <property type="project" value="InterPro"/>
</dbReference>
<feature type="transmembrane region" description="Helical" evidence="18">
    <location>
        <begin position="357"/>
        <end position="376"/>
    </location>
</feature>
<dbReference type="SUPFAM" id="SSF81653">
    <property type="entry name" value="Calcium ATPase, transduction domain A"/>
    <property type="match status" value="1"/>
</dbReference>
<keyword evidence="7" id="KW-0677">Repeat</keyword>
<keyword evidence="11" id="KW-0460">Magnesium</keyword>
<keyword evidence="21" id="KW-1185">Reference proteome</keyword>
<comment type="similarity">
    <text evidence="2 18">Belongs to the cation transport ATPase (P-type) (TC 3.A.3) family. Type IB subfamily.</text>
</comment>
<gene>
    <name evidence="20" type="ORF">O9G_004967</name>
</gene>
<feature type="transmembrane region" description="Helical" evidence="18">
    <location>
        <begin position="520"/>
        <end position="538"/>
    </location>
</feature>
<dbReference type="OMA" id="HWMLPAW"/>
<evidence type="ECO:0000256" key="18">
    <source>
        <dbReference type="RuleBase" id="RU362081"/>
    </source>
</evidence>
<dbReference type="InterPro" id="IPR036412">
    <property type="entry name" value="HAD-like_sf"/>
</dbReference>
<evidence type="ECO:0000256" key="17">
    <source>
        <dbReference type="ARBA" id="ARBA00080126"/>
    </source>
</evidence>
<dbReference type="SUPFAM" id="SSF81665">
    <property type="entry name" value="Calcium ATPase, transmembrane domain M"/>
    <property type="match status" value="1"/>
</dbReference>
<accession>A0A075AML0</accession>
<dbReference type="InterPro" id="IPR023214">
    <property type="entry name" value="HAD_sf"/>
</dbReference>
<keyword evidence="13 18" id="KW-1133">Transmembrane helix</keyword>
<dbReference type="NCBIfam" id="TIGR01494">
    <property type="entry name" value="ATPase_P-type"/>
    <property type="match status" value="1"/>
</dbReference>
<evidence type="ECO:0000256" key="14">
    <source>
        <dbReference type="ARBA" id="ARBA00023008"/>
    </source>
</evidence>
<dbReference type="PRINTS" id="PR00119">
    <property type="entry name" value="CATATPASE"/>
</dbReference>
<evidence type="ECO:0000256" key="4">
    <source>
        <dbReference type="ARBA" id="ARBA00022448"/>
    </source>
</evidence>
<dbReference type="OrthoDB" id="432719at2759"/>
<name>A0A075AML0_ROZAC</name>
<evidence type="ECO:0000256" key="7">
    <source>
        <dbReference type="ARBA" id="ARBA00022737"/>
    </source>
</evidence>
<dbReference type="HOGENOM" id="CLU_001771_0_3_1"/>
<evidence type="ECO:0000256" key="9">
    <source>
        <dbReference type="ARBA" id="ARBA00022796"/>
    </source>
</evidence>
<dbReference type="GO" id="GO:0140581">
    <property type="term" value="F:P-type monovalent copper transporter activity"/>
    <property type="evidence" value="ECO:0007669"/>
    <property type="project" value="UniProtKB-EC"/>
</dbReference>
<dbReference type="InterPro" id="IPR027256">
    <property type="entry name" value="P-typ_ATPase_IB"/>
</dbReference>
<protein>
    <recommendedName>
        <fullName evidence="3">P-type Cu(+) transporter</fullName>
        <ecNumber evidence="3">7.2.2.8</ecNumber>
    </recommendedName>
    <alternativeName>
        <fullName evidence="17">Cu(2+)-ATPase</fullName>
    </alternativeName>
</protein>
<dbReference type="EC" id="7.2.2.8" evidence="3"/>
<dbReference type="GO" id="GO:0016020">
    <property type="term" value="C:membrane"/>
    <property type="evidence" value="ECO:0007669"/>
    <property type="project" value="UniProtKB-SubCell"/>
</dbReference>
<evidence type="ECO:0000256" key="1">
    <source>
        <dbReference type="ARBA" id="ARBA00004127"/>
    </source>
</evidence>
<dbReference type="SUPFAM" id="SSF55008">
    <property type="entry name" value="HMA, heavy metal-associated domain"/>
    <property type="match status" value="3"/>
</dbReference>
<evidence type="ECO:0000256" key="12">
    <source>
        <dbReference type="ARBA" id="ARBA00022967"/>
    </source>
</evidence>
<reference evidence="20 21" key="1">
    <citation type="journal article" date="2013" name="Curr. Biol.">
        <title>Shared signatures of parasitism and phylogenomics unite Cryptomycota and microsporidia.</title>
        <authorList>
            <person name="James T.Y."/>
            <person name="Pelin A."/>
            <person name="Bonen L."/>
            <person name="Ahrendt S."/>
            <person name="Sain D."/>
            <person name="Corradi N."/>
            <person name="Stajich J.E."/>
        </authorList>
    </citation>
    <scope>NUCLEOTIDE SEQUENCE [LARGE SCALE GENOMIC DNA]</scope>
    <source>
        <strain evidence="20 21">CSF55</strain>
    </source>
</reference>
<dbReference type="Gene3D" id="2.70.150.10">
    <property type="entry name" value="Calcium-transporting ATPase, cytoplasmic transduction domain A"/>
    <property type="match status" value="1"/>
</dbReference>
<dbReference type="PROSITE" id="PS00154">
    <property type="entry name" value="ATPASE_E1_E2"/>
    <property type="match status" value="1"/>
</dbReference>
<dbReference type="GO" id="GO:0055070">
    <property type="term" value="P:copper ion homeostasis"/>
    <property type="evidence" value="ECO:0007669"/>
    <property type="project" value="TreeGrafter"/>
</dbReference>
<dbReference type="SFLD" id="SFLDG00002">
    <property type="entry name" value="C1.7:_P-type_atpase_like"/>
    <property type="match status" value="1"/>
</dbReference>
<dbReference type="InterPro" id="IPR006121">
    <property type="entry name" value="HMA_dom"/>
</dbReference>
<dbReference type="GO" id="GO:0012505">
    <property type="term" value="C:endomembrane system"/>
    <property type="evidence" value="ECO:0007669"/>
    <property type="project" value="UniProtKB-SubCell"/>
</dbReference>
<keyword evidence="9" id="KW-0187">Copper transport</keyword>
<evidence type="ECO:0000256" key="2">
    <source>
        <dbReference type="ARBA" id="ARBA00006024"/>
    </source>
</evidence>
<feature type="transmembrane region" description="Helical" evidence="18">
    <location>
        <begin position="915"/>
        <end position="934"/>
    </location>
</feature>
<dbReference type="FunFam" id="2.70.150.10:FF:000002">
    <property type="entry name" value="Copper-transporting ATPase 1, putative"/>
    <property type="match status" value="1"/>
</dbReference>
<evidence type="ECO:0000256" key="13">
    <source>
        <dbReference type="ARBA" id="ARBA00022989"/>
    </source>
</evidence>
<feature type="transmembrane region" description="Helical" evidence="18">
    <location>
        <begin position="327"/>
        <end position="351"/>
    </location>
</feature>
<dbReference type="SUPFAM" id="SSF81660">
    <property type="entry name" value="Metal cation-transporting ATPase, ATP-binding domain N"/>
    <property type="match status" value="1"/>
</dbReference>
<dbReference type="InterPro" id="IPR059000">
    <property type="entry name" value="ATPase_P-type_domA"/>
</dbReference>
<dbReference type="InterPro" id="IPR023299">
    <property type="entry name" value="ATPase_P-typ_cyto_dom_N"/>
</dbReference>
<evidence type="ECO:0000256" key="10">
    <source>
        <dbReference type="ARBA" id="ARBA00022840"/>
    </source>
</evidence>
<proteinExistence type="inferred from homology"/>
<keyword evidence="15" id="KW-0406">Ion transport</keyword>
<evidence type="ECO:0000256" key="15">
    <source>
        <dbReference type="ARBA" id="ARBA00023065"/>
    </source>
</evidence>
<feature type="domain" description="HMA" evidence="19">
    <location>
        <begin position="81"/>
        <end position="147"/>
    </location>
</feature>
<dbReference type="InterPro" id="IPR044492">
    <property type="entry name" value="P_typ_ATPase_HD_dom"/>
</dbReference>
<dbReference type="FunFam" id="3.30.70.100:FF:000001">
    <property type="entry name" value="ATPase copper transporting beta"/>
    <property type="match status" value="2"/>
</dbReference>
<keyword evidence="14" id="KW-0186">Copper</keyword>
<dbReference type="Gene3D" id="3.40.1110.10">
    <property type="entry name" value="Calcium-transporting ATPase, cytoplasmic domain N"/>
    <property type="match status" value="1"/>
</dbReference>
<dbReference type="NCBIfam" id="TIGR00003">
    <property type="entry name" value="copper ion binding protein"/>
    <property type="match status" value="2"/>
</dbReference>
<feature type="domain" description="HMA" evidence="19">
    <location>
        <begin position="5"/>
        <end position="71"/>
    </location>
</feature>
<evidence type="ECO:0000313" key="20">
    <source>
        <dbReference type="EMBL" id="EPZ30871.1"/>
    </source>
</evidence>
<sequence>MAQTKSIKISIIGMTCASCVATVESQISSRSGVKSIEVSLLSESGVIKFDPEQITPSELVDCVQECGFEAVVIEESCLDYHRAVLSVDGMTCASCVAAVEDHLKELKGVKQISVNLLAKKAEIIFEKQIVSVNELINAVENIGYDAALIEESSLSKKENFASNVTLFLNPPLTQNAVAEIESKLQRLDGVIEFSVEKAKSMLKIQYDQRRMRLTNVNDVINRIGYNANVSDTANKIHLQSLTRINEIRMWKRYSIISAICSITSMILMLLMELEATKFLMQAKLFKGFFWMTFIDFVLATFVQVYVSKKFFIVAAKALRHGNTTMDVLVAFGTGISYVYSICTMLSALIVGDEMPPYTVFDTSMMLVMFVSIGRYLENIAKGETSTALTKLMSLRPKEAKILLRDENDKVTQETSILADFVEEGDWVKVYPGENMPVDGIVIFGATSVDESMITGESLAVLKTIDSKVIAGTVNQTGVIHVKATEVRNNTTLSKIVNLVEQAQTSKAPIQAIADKVAGRFVPFVLVVGFCTFLFWLIYMMSNGIPSVFHKNETILSAALKMCIAVIVVACPCSLGLATPTALMVGTGVAAQHGILMKGGEGLEKAHKMTSIILDKTGTLTTGKMKVESVVSISKQFDREMVTQLVGLAEMNSEHSLGKAFVEYFKNHNHKVPSNINVLSFKSVPGSGLHTVIKINEDSIFDICLGNLKWLEQNNANKKENFEMELVRVIKFENEGFTVIWAAINKEIAGFVVFSDYLKPDSPLLINAFNNLNITSYMVTGDQRKTAVRFAQALGIPEERVIAEAKPEDKSNFVKSLQENGEIIGMVGDGVNDSPALATSDVGICVHSGTDIAIEAANMVLMRDCLMDVPIAIHLSRKIVKRIKMNFLWALIYNFIGIPIAAGCLVPIGISLPPWLASLMMALSSVSVICSSLLLKHYSPPKDIFQDALSSNEANDSTINIAKIRKWIFKRRLSNQGDWIPLTPRKFSNPFENPLINNDSSASLNYI</sequence>
<dbReference type="NCBIfam" id="TIGR01525">
    <property type="entry name" value="ATPase-IB_hvy"/>
    <property type="match status" value="1"/>
</dbReference>
<evidence type="ECO:0000256" key="11">
    <source>
        <dbReference type="ARBA" id="ARBA00022842"/>
    </source>
</evidence>
<dbReference type="STRING" id="988480.A0A075AML0"/>
<feature type="transmembrane region" description="Helical" evidence="18">
    <location>
        <begin position="253"/>
        <end position="271"/>
    </location>
</feature>
<evidence type="ECO:0000256" key="5">
    <source>
        <dbReference type="ARBA" id="ARBA00022692"/>
    </source>
</evidence>
<dbReference type="Pfam" id="PF00122">
    <property type="entry name" value="E1-E2_ATPase"/>
    <property type="match status" value="1"/>
</dbReference>
<keyword evidence="12" id="KW-1278">Translocase</keyword>
<evidence type="ECO:0000256" key="8">
    <source>
        <dbReference type="ARBA" id="ARBA00022741"/>
    </source>
</evidence>
<evidence type="ECO:0000259" key="19">
    <source>
        <dbReference type="PROSITE" id="PS50846"/>
    </source>
</evidence>
<dbReference type="Proteomes" id="UP000030755">
    <property type="component" value="Unassembled WGS sequence"/>
</dbReference>
<dbReference type="AlphaFoldDB" id="A0A075AML0"/>